<accession>A0AAN6ULQ9</accession>
<reference evidence="1" key="1">
    <citation type="journal article" date="2023" name="Mol. Phylogenet. Evol.">
        <title>Genome-scale phylogeny and comparative genomics of the fungal order Sordariales.</title>
        <authorList>
            <person name="Hensen N."/>
            <person name="Bonometti L."/>
            <person name="Westerberg I."/>
            <person name="Brannstrom I.O."/>
            <person name="Guillou S."/>
            <person name="Cros-Aarteil S."/>
            <person name="Calhoun S."/>
            <person name="Haridas S."/>
            <person name="Kuo A."/>
            <person name="Mondo S."/>
            <person name="Pangilinan J."/>
            <person name="Riley R."/>
            <person name="LaButti K."/>
            <person name="Andreopoulos B."/>
            <person name="Lipzen A."/>
            <person name="Chen C."/>
            <person name="Yan M."/>
            <person name="Daum C."/>
            <person name="Ng V."/>
            <person name="Clum A."/>
            <person name="Steindorff A."/>
            <person name="Ohm R.A."/>
            <person name="Martin F."/>
            <person name="Silar P."/>
            <person name="Natvig D.O."/>
            <person name="Lalanne C."/>
            <person name="Gautier V."/>
            <person name="Ament-Velasquez S.L."/>
            <person name="Kruys A."/>
            <person name="Hutchinson M.I."/>
            <person name="Powell A.J."/>
            <person name="Barry K."/>
            <person name="Miller A.N."/>
            <person name="Grigoriev I.V."/>
            <person name="Debuchy R."/>
            <person name="Gladieux P."/>
            <person name="Hiltunen Thoren M."/>
            <person name="Johannesson H."/>
        </authorList>
    </citation>
    <scope>NUCLEOTIDE SEQUENCE</scope>
    <source>
        <strain evidence="1">CBS 123565</strain>
    </source>
</reference>
<sequence>MAGGISVEISNALLHHFAYGILPARWSGLFSSGNGTCRLPACCLGPPEDGAVKVPETIFMLTALAVPPGVDPRVSSEPTLKMPFVVRSSIVVSGNRTLIPGPDVTCEATCQSEDLEMLASYSVAIPISITPLPRSHQVQSSAADAKVFNSIILSV</sequence>
<dbReference type="Proteomes" id="UP001304895">
    <property type="component" value="Unassembled WGS sequence"/>
</dbReference>
<comment type="caution">
    <text evidence="1">The sequence shown here is derived from an EMBL/GenBank/DDBJ whole genome shotgun (WGS) entry which is preliminary data.</text>
</comment>
<evidence type="ECO:0000313" key="2">
    <source>
        <dbReference type="Proteomes" id="UP001304895"/>
    </source>
</evidence>
<dbReference type="EMBL" id="MU853409">
    <property type="protein sequence ID" value="KAK4134041.1"/>
    <property type="molecule type" value="Genomic_DNA"/>
</dbReference>
<name>A0AAN6ULQ9_9PEZI</name>
<keyword evidence="2" id="KW-1185">Reference proteome</keyword>
<reference evidence="1" key="2">
    <citation type="submission" date="2023-05" db="EMBL/GenBank/DDBJ databases">
        <authorList>
            <consortium name="Lawrence Berkeley National Laboratory"/>
            <person name="Steindorff A."/>
            <person name="Hensen N."/>
            <person name="Bonometti L."/>
            <person name="Westerberg I."/>
            <person name="Brannstrom I.O."/>
            <person name="Guillou S."/>
            <person name="Cros-Aarteil S."/>
            <person name="Calhoun S."/>
            <person name="Haridas S."/>
            <person name="Kuo A."/>
            <person name="Mondo S."/>
            <person name="Pangilinan J."/>
            <person name="Riley R."/>
            <person name="Labutti K."/>
            <person name="Andreopoulos B."/>
            <person name="Lipzen A."/>
            <person name="Chen C."/>
            <person name="Yanf M."/>
            <person name="Daum C."/>
            <person name="Ng V."/>
            <person name="Clum A."/>
            <person name="Ohm R."/>
            <person name="Martin F."/>
            <person name="Silar P."/>
            <person name="Natvig D."/>
            <person name="Lalanne C."/>
            <person name="Gautier V."/>
            <person name="Ament-Velasquez S.L."/>
            <person name="Kruys A."/>
            <person name="Hutchinson M.I."/>
            <person name="Powell A.J."/>
            <person name="Barry K."/>
            <person name="Miller A.N."/>
            <person name="Grigoriev I.V."/>
            <person name="Debuchy R."/>
            <person name="Gladieux P."/>
            <person name="Thoren M.H."/>
            <person name="Johannesson H."/>
        </authorList>
    </citation>
    <scope>NUCLEOTIDE SEQUENCE</scope>
    <source>
        <strain evidence="1">CBS 123565</strain>
    </source>
</reference>
<organism evidence="1 2">
    <name type="scientific">Trichocladium antarcticum</name>
    <dbReference type="NCBI Taxonomy" id="1450529"/>
    <lineage>
        <taxon>Eukaryota</taxon>
        <taxon>Fungi</taxon>
        <taxon>Dikarya</taxon>
        <taxon>Ascomycota</taxon>
        <taxon>Pezizomycotina</taxon>
        <taxon>Sordariomycetes</taxon>
        <taxon>Sordariomycetidae</taxon>
        <taxon>Sordariales</taxon>
        <taxon>Chaetomiaceae</taxon>
        <taxon>Trichocladium</taxon>
    </lineage>
</organism>
<gene>
    <name evidence="1" type="ORF">BT67DRAFT_441960</name>
</gene>
<proteinExistence type="predicted"/>
<dbReference type="AlphaFoldDB" id="A0AAN6ULQ9"/>
<protein>
    <submittedName>
        <fullName evidence="1">Uncharacterized protein</fullName>
    </submittedName>
</protein>
<evidence type="ECO:0000313" key="1">
    <source>
        <dbReference type="EMBL" id="KAK4134041.1"/>
    </source>
</evidence>